<comment type="caution">
    <text evidence="11">The sequence shown here is derived from an EMBL/GenBank/DDBJ whole genome shotgun (WGS) entry which is preliminary data.</text>
</comment>
<dbReference type="GO" id="GO:0071978">
    <property type="term" value="P:bacterial-type flagellum-dependent swarming motility"/>
    <property type="evidence" value="ECO:0007669"/>
    <property type="project" value="TreeGrafter"/>
</dbReference>
<keyword evidence="5 10" id="KW-0145">Chemotaxis</keyword>
<keyword evidence="12" id="KW-1185">Reference proteome</keyword>
<gene>
    <name evidence="11" type="ORF">C7H79_01175</name>
</gene>
<keyword evidence="7 10" id="KW-0283">Flagellar rotation</keyword>
<evidence type="ECO:0000256" key="4">
    <source>
        <dbReference type="ARBA" id="ARBA00022475"/>
    </source>
</evidence>
<keyword evidence="11" id="KW-0282">Flagellum</keyword>
<dbReference type="PANTHER" id="PTHR35091">
    <property type="entry name" value="FLAGELLAR PROTEIN FLIL"/>
    <property type="match status" value="1"/>
</dbReference>
<keyword evidence="6 10" id="KW-0812">Transmembrane</keyword>
<dbReference type="GO" id="GO:0006935">
    <property type="term" value="P:chemotaxis"/>
    <property type="evidence" value="ECO:0007669"/>
    <property type="project" value="UniProtKB-KW"/>
</dbReference>
<reference evidence="11 12" key="1">
    <citation type="submission" date="2018-03" db="EMBL/GenBank/DDBJ databases">
        <title>Draft genome of Nitrosomonas supralitoralis APG5.</title>
        <authorList>
            <person name="Urakawa H."/>
            <person name="Lopez J.V."/>
        </authorList>
    </citation>
    <scope>NUCLEOTIDE SEQUENCE [LARGE SCALE GENOMIC DNA]</scope>
    <source>
        <strain evidence="11 12">APG5</strain>
    </source>
</reference>
<evidence type="ECO:0000256" key="8">
    <source>
        <dbReference type="ARBA" id="ARBA00022989"/>
    </source>
</evidence>
<keyword evidence="9 10" id="KW-0472">Membrane</keyword>
<evidence type="ECO:0000313" key="12">
    <source>
        <dbReference type="Proteomes" id="UP000241912"/>
    </source>
</evidence>
<dbReference type="PANTHER" id="PTHR35091:SF2">
    <property type="entry name" value="FLAGELLAR PROTEIN FLIL"/>
    <property type="match status" value="1"/>
</dbReference>
<dbReference type="Proteomes" id="UP000241912">
    <property type="component" value="Unassembled WGS sequence"/>
</dbReference>
<dbReference type="InterPro" id="IPR005503">
    <property type="entry name" value="FliL"/>
</dbReference>
<evidence type="ECO:0000313" key="11">
    <source>
        <dbReference type="EMBL" id="PSJ18662.1"/>
    </source>
</evidence>
<evidence type="ECO:0000256" key="1">
    <source>
        <dbReference type="ARBA" id="ARBA00002254"/>
    </source>
</evidence>
<comment type="function">
    <text evidence="1 10">Controls the rotational direction of flagella during chemotaxis.</text>
</comment>
<organism evidence="11 12">
    <name type="scientific">Nitrosomonas supralitoralis</name>
    <dbReference type="NCBI Taxonomy" id="2116706"/>
    <lineage>
        <taxon>Bacteria</taxon>
        <taxon>Pseudomonadati</taxon>
        <taxon>Pseudomonadota</taxon>
        <taxon>Betaproteobacteria</taxon>
        <taxon>Nitrosomonadales</taxon>
        <taxon>Nitrosomonadaceae</taxon>
        <taxon>Nitrosomonas</taxon>
    </lineage>
</organism>
<feature type="transmembrane region" description="Helical" evidence="10">
    <location>
        <begin position="20"/>
        <end position="42"/>
    </location>
</feature>
<name>A0A2P7NYX7_9PROT</name>
<evidence type="ECO:0000256" key="10">
    <source>
        <dbReference type="RuleBase" id="RU364125"/>
    </source>
</evidence>
<dbReference type="Pfam" id="PF03748">
    <property type="entry name" value="FliL"/>
    <property type="match status" value="1"/>
</dbReference>
<evidence type="ECO:0000256" key="9">
    <source>
        <dbReference type="ARBA" id="ARBA00023136"/>
    </source>
</evidence>
<dbReference type="NCBIfam" id="NF005435">
    <property type="entry name" value="PRK07021.1"/>
    <property type="match status" value="1"/>
</dbReference>
<keyword evidence="8 10" id="KW-1133">Transmembrane helix</keyword>
<protein>
    <recommendedName>
        <fullName evidence="10">Flagellar protein FliL</fullName>
    </recommendedName>
</protein>
<evidence type="ECO:0000256" key="2">
    <source>
        <dbReference type="ARBA" id="ARBA00004162"/>
    </source>
</evidence>
<dbReference type="GO" id="GO:0005886">
    <property type="term" value="C:plasma membrane"/>
    <property type="evidence" value="ECO:0007669"/>
    <property type="project" value="UniProtKB-SubCell"/>
</dbReference>
<keyword evidence="11" id="KW-0966">Cell projection</keyword>
<evidence type="ECO:0000256" key="6">
    <source>
        <dbReference type="ARBA" id="ARBA00022692"/>
    </source>
</evidence>
<evidence type="ECO:0000256" key="7">
    <source>
        <dbReference type="ARBA" id="ARBA00022779"/>
    </source>
</evidence>
<evidence type="ECO:0000256" key="3">
    <source>
        <dbReference type="ARBA" id="ARBA00008281"/>
    </source>
</evidence>
<dbReference type="OrthoDB" id="5297029at2"/>
<keyword evidence="11" id="KW-0969">Cilium</keyword>
<comment type="subcellular location">
    <subcellularLocation>
        <location evidence="10">Cell inner membrane</location>
    </subcellularLocation>
    <subcellularLocation>
        <location evidence="2">Cell membrane</location>
        <topology evidence="2">Single-pass membrane protein</topology>
    </subcellularLocation>
</comment>
<sequence>MSKSNEAPSAAESKKGKKGLIIIILIAILALGAGAGGTWYFMQMSGDEDGENEKPKAKAKPTTFIELEIFTVNLQPEENNQYLQVGLTVKARETEVVQVIAKQMPLIRNHILMLLSSKKATDISSIAGKQQLSQQIADEIRQSIDSEDHQEDVREVLFTSFVIQ</sequence>
<keyword evidence="10" id="KW-0997">Cell inner membrane</keyword>
<dbReference type="GO" id="GO:0009425">
    <property type="term" value="C:bacterial-type flagellum basal body"/>
    <property type="evidence" value="ECO:0007669"/>
    <property type="project" value="InterPro"/>
</dbReference>
<accession>A0A2P7NYX7</accession>
<dbReference type="EMBL" id="PXXU01000003">
    <property type="protein sequence ID" value="PSJ18662.1"/>
    <property type="molecule type" value="Genomic_DNA"/>
</dbReference>
<dbReference type="RefSeq" id="WP_106705469.1">
    <property type="nucleotide sequence ID" value="NZ_PXXU01000003.1"/>
</dbReference>
<comment type="similarity">
    <text evidence="3 10">Belongs to the FliL family.</text>
</comment>
<dbReference type="AlphaFoldDB" id="A0A2P7NYX7"/>
<evidence type="ECO:0000256" key="5">
    <source>
        <dbReference type="ARBA" id="ARBA00022500"/>
    </source>
</evidence>
<proteinExistence type="inferred from homology"/>
<keyword evidence="4" id="KW-1003">Cell membrane</keyword>